<evidence type="ECO:0000256" key="1">
    <source>
        <dbReference type="SAM" id="MobiDB-lite"/>
    </source>
</evidence>
<keyword evidence="2" id="KW-1133">Transmembrane helix</keyword>
<reference evidence="4" key="1">
    <citation type="journal article" date="2013" name="Genome Biol.">
        <title>Draft genome of the mountain pine beetle, Dendroctonus ponderosae Hopkins, a major forest pest.</title>
        <authorList>
            <person name="Keeling C.I."/>
            <person name="Yuen M.M."/>
            <person name="Liao N.Y."/>
            <person name="Docking T.R."/>
            <person name="Chan S.K."/>
            <person name="Taylor G.A."/>
            <person name="Palmquist D.L."/>
            <person name="Jackman S.D."/>
            <person name="Nguyen A."/>
            <person name="Li M."/>
            <person name="Henderson H."/>
            <person name="Janes J.K."/>
            <person name="Zhao Y."/>
            <person name="Pandoh P."/>
            <person name="Moore R."/>
            <person name="Sperling F.A."/>
            <person name="Huber D.P."/>
            <person name="Birol I."/>
            <person name="Jones S.J."/>
            <person name="Bohlmann J."/>
        </authorList>
    </citation>
    <scope>NUCLEOTIDE SEQUENCE</scope>
</reference>
<evidence type="ECO:0000313" key="4">
    <source>
        <dbReference type="Proteomes" id="UP000019118"/>
    </source>
</evidence>
<keyword evidence="2" id="KW-0812">Transmembrane</keyword>
<dbReference type="Proteomes" id="UP000019118">
    <property type="component" value="Unassembled WGS sequence"/>
</dbReference>
<name>A0AAR5PA59_DENPD</name>
<evidence type="ECO:0000256" key="2">
    <source>
        <dbReference type="SAM" id="Phobius"/>
    </source>
</evidence>
<feature type="transmembrane region" description="Helical" evidence="2">
    <location>
        <begin position="29"/>
        <end position="49"/>
    </location>
</feature>
<dbReference type="AlphaFoldDB" id="A0AAR5PA59"/>
<feature type="compositionally biased region" description="Polar residues" evidence="1">
    <location>
        <begin position="65"/>
        <end position="76"/>
    </location>
</feature>
<reference evidence="3" key="2">
    <citation type="submission" date="2024-08" db="UniProtKB">
        <authorList>
            <consortium name="EnsemblMetazoa"/>
        </authorList>
    </citation>
    <scope>IDENTIFICATION</scope>
</reference>
<evidence type="ECO:0000313" key="3">
    <source>
        <dbReference type="EnsemblMetazoa" id="XP_019757969.1"/>
    </source>
</evidence>
<feature type="compositionally biased region" description="Polar residues" evidence="1">
    <location>
        <begin position="136"/>
        <end position="155"/>
    </location>
</feature>
<feature type="region of interest" description="Disordered" evidence="1">
    <location>
        <begin position="65"/>
        <end position="84"/>
    </location>
</feature>
<feature type="region of interest" description="Disordered" evidence="1">
    <location>
        <begin position="136"/>
        <end position="171"/>
    </location>
</feature>
<keyword evidence="2" id="KW-0472">Membrane</keyword>
<protein>
    <submittedName>
        <fullName evidence="3">Uncharacterized protein</fullName>
    </submittedName>
</protein>
<sequence length="171" mass="19153">MRLFGRSTCPDHTENPLHFRERKKMSGEALIIIVVVVVVLKTILISLIIRKKCRQVKEQRDAQRFRSQANQTTGNISGHVPGQNAPPYPDAYLSIEHIIVENELNKSQKCTEAPPSYEEAMRLALAHSNSLQTYEVEQRSANQQLGANQATSSATPIAPTHQPTALPLERF</sequence>
<proteinExistence type="predicted"/>
<dbReference type="EnsemblMetazoa" id="XM_019902410.1">
    <property type="protein sequence ID" value="XP_019757969.1"/>
    <property type="gene ID" value="LOC109536273"/>
</dbReference>
<keyword evidence="4" id="KW-1185">Reference proteome</keyword>
<organism evidence="3 4">
    <name type="scientific">Dendroctonus ponderosae</name>
    <name type="common">Mountain pine beetle</name>
    <dbReference type="NCBI Taxonomy" id="77166"/>
    <lineage>
        <taxon>Eukaryota</taxon>
        <taxon>Metazoa</taxon>
        <taxon>Ecdysozoa</taxon>
        <taxon>Arthropoda</taxon>
        <taxon>Hexapoda</taxon>
        <taxon>Insecta</taxon>
        <taxon>Pterygota</taxon>
        <taxon>Neoptera</taxon>
        <taxon>Endopterygota</taxon>
        <taxon>Coleoptera</taxon>
        <taxon>Polyphaga</taxon>
        <taxon>Cucujiformia</taxon>
        <taxon>Curculionidae</taxon>
        <taxon>Scolytinae</taxon>
        <taxon>Dendroctonus</taxon>
    </lineage>
</organism>
<accession>A0AAR5PA59</accession>